<keyword evidence="1" id="KW-0614">Plasmid</keyword>
<geneLocation type="plasmid" evidence="1">
    <name>pG6809-1</name>
</geneLocation>
<sequence>MVKPAVFSQHLIHRAGVDLIDSPESDDISSISLNQTNEFARLDPVPPCYTRAECVEVGSVQSDDRFTKCQQWHVTYAAVQVEVRTGVVEFEPGFVNRALRRNAAQVAEQLLFVQASVRFNGVGAIFKTANPARAFEIHNSYSNSFVRGNDN</sequence>
<organism evidence="1">
    <name type="scientific">Enterobacter cloacae</name>
    <dbReference type="NCBI Taxonomy" id="550"/>
    <lineage>
        <taxon>Bacteria</taxon>
        <taxon>Pseudomonadati</taxon>
        <taxon>Pseudomonadota</taxon>
        <taxon>Gammaproteobacteria</taxon>
        <taxon>Enterobacterales</taxon>
        <taxon>Enterobacteriaceae</taxon>
        <taxon>Enterobacter</taxon>
        <taxon>Enterobacter cloacae complex</taxon>
    </lineage>
</organism>
<accession>A0A0P0LXI0</accession>
<reference evidence="1" key="1">
    <citation type="submission" date="2015-07" db="EMBL/GenBank/DDBJ databases">
        <title>Co-Production of KPC-18 and VIM-1 Carbapenemases by Enterobacter cloacae.</title>
        <authorList>
            <person name="Doi Y."/>
        </authorList>
    </citation>
    <scope>NUCLEOTIDE SEQUENCE</scope>
    <source>
        <strain evidence="1">G6809</strain>
        <plasmid evidence="1">pG6809-1</plasmid>
    </source>
</reference>
<proteinExistence type="predicted"/>
<evidence type="ECO:0000313" key="1">
    <source>
        <dbReference type="EMBL" id="ALK44082.1"/>
    </source>
</evidence>
<dbReference type="AlphaFoldDB" id="A0A0P0LXI0"/>
<name>A0A0P0LXI0_ENTCL</name>
<dbReference type="EMBL" id="KT345945">
    <property type="protein sequence ID" value="ALK44082.1"/>
    <property type="molecule type" value="Genomic_DNA"/>
</dbReference>
<protein>
    <submittedName>
        <fullName evidence="1">Uncharacterized protein</fullName>
    </submittedName>
</protein>